<evidence type="ECO:0000256" key="10">
    <source>
        <dbReference type="ARBA" id="ARBA00023065"/>
    </source>
</evidence>
<gene>
    <name evidence="17" type="primary">feoB</name>
    <name evidence="17" type="ORF">VB738_05955</name>
</gene>
<evidence type="ECO:0000256" key="3">
    <source>
        <dbReference type="ARBA" id="ARBA00022448"/>
    </source>
</evidence>
<accession>A0ABU5RSR3</accession>
<comment type="subcellular location">
    <subcellularLocation>
        <location evidence="14">Cell inner membrane</location>
        <topology evidence="14">Multi-pass membrane protein</topology>
    </subcellularLocation>
    <subcellularLocation>
        <location evidence="2">Cell membrane</location>
        <topology evidence="2">Multi-pass membrane protein</topology>
    </subcellularLocation>
</comment>
<dbReference type="PANTHER" id="PTHR43185">
    <property type="entry name" value="FERROUS IRON TRANSPORT PROTEIN B"/>
    <property type="match status" value="1"/>
</dbReference>
<dbReference type="InterPro" id="IPR050860">
    <property type="entry name" value="FeoB_GTPase"/>
</dbReference>
<keyword evidence="10" id="KW-0406">Ion transport</keyword>
<feature type="domain" description="FeoB-type G" evidence="16">
    <location>
        <begin position="52"/>
        <end position="216"/>
    </location>
</feature>
<name>A0ABU5RSR3_9CYAN</name>
<dbReference type="Gene3D" id="3.40.50.300">
    <property type="entry name" value="P-loop containing nucleotide triphosphate hydrolases"/>
    <property type="match status" value="1"/>
</dbReference>
<evidence type="ECO:0000256" key="11">
    <source>
        <dbReference type="ARBA" id="ARBA00023134"/>
    </source>
</evidence>
<evidence type="ECO:0000256" key="1">
    <source>
        <dbReference type="ARBA" id="ARBA00003926"/>
    </source>
</evidence>
<dbReference type="NCBIfam" id="TIGR00437">
    <property type="entry name" value="feoB"/>
    <property type="match status" value="1"/>
</dbReference>
<keyword evidence="18" id="KW-1185">Reference proteome</keyword>
<dbReference type="CDD" id="cd01879">
    <property type="entry name" value="FeoB"/>
    <property type="match status" value="1"/>
</dbReference>
<dbReference type="Pfam" id="PF07664">
    <property type="entry name" value="FeoB_C"/>
    <property type="match status" value="1"/>
</dbReference>
<proteinExistence type="inferred from homology"/>
<evidence type="ECO:0000256" key="5">
    <source>
        <dbReference type="ARBA" id="ARBA00022496"/>
    </source>
</evidence>
<evidence type="ECO:0000256" key="9">
    <source>
        <dbReference type="ARBA" id="ARBA00023004"/>
    </source>
</evidence>
<dbReference type="InterPro" id="IPR030389">
    <property type="entry name" value="G_FEOB_dom"/>
</dbReference>
<dbReference type="Proteomes" id="UP001304461">
    <property type="component" value="Unassembled WGS sequence"/>
</dbReference>
<evidence type="ECO:0000256" key="6">
    <source>
        <dbReference type="ARBA" id="ARBA00022692"/>
    </source>
</evidence>
<evidence type="ECO:0000259" key="16">
    <source>
        <dbReference type="PROSITE" id="PS51711"/>
    </source>
</evidence>
<keyword evidence="5 14" id="KW-0410">Iron transport</keyword>
<keyword evidence="12 14" id="KW-0472">Membrane</keyword>
<dbReference type="InterPro" id="IPR027417">
    <property type="entry name" value="P-loop_NTPase"/>
</dbReference>
<evidence type="ECO:0000256" key="4">
    <source>
        <dbReference type="ARBA" id="ARBA00022475"/>
    </source>
</evidence>
<protein>
    <recommendedName>
        <fullName evidence="13 14">Ferrous iron transport protein B</fullName>
    </recommendedName>
</protein>
<comment type="caution">
    <text evidence="17">The sequence shown here is derived from an EMBL/GenBank/DDBJ whole genome shotgun (WGS) entry which is preliminary data.</text>
</comment>
<keyword evidence="8 14" id="KW-1133">Transmembrane helix</keyword>
<feature type="transmembrane region" description="Helical" evidence="14">
    <location>
        <begin position="267"/>
        <end position="290"/>
    </location>
</feature>
<dbReference type="Pfam" id="PF07670">
    <property type="entry name" value="Gate"/>
    <property type="match status" value="2"/>
</dbReference>
<feature type="transmembrane region" description="Helical" evidence="14">
    <location>
        <begin position="532"/>
        <end position="551"/>
    </location>
</feature>
<dbReference type="InterPro" id="IPR006073">
    <property type="entry name" value="GTP-bd"/>
</dbReference>
<sequence length="657" mass="71584">MPDPERATPAPAESCPSCGEPVERRLQRRAGWRWGGTGSCHGQGRGRGRGSGLQLALLGMPNTGKSTLYNRLTGGHAQIANWPGLTVELLRGPMPADRNGTTYELVDLPGIHDLTGSSEDEAVVQRFLRNTPPDLVLVVLNASQIASQLRLLLQIQQLGLPVVAAVNMSDEARRFGIGIDHRGLARDLGLPVLPVSAKHNQGIAALIDQLHGWGESPRPARRALAAGQGDHQGDPQPVDDRLRELVARHVTLPERLLNRRTRLVDRVLLHPLLGVVLFLGIVLAVFQMLYAVTAPLQDLLGTGLDWIQASWLEPGLQGLGSPDWLRRFLLDGLWLGVSTVATFLPLIFVFYVLMGIIEDSGYLPRAAFLMDGFMRWLGLDGRAFVLQVMGFGCNVPSIMGTRVIRDRGMRLLAMLCIPFALCQARLTVFLFMAGVFFPRPWWAPGLVLFGFYGMSFFAAVITGLVFQRAYPSEEAFVLELPPYRTPSLATILRRGWTSMLNFLVTTRMFIIVGAAAIWLLTNLPPGAGEGSSLSLAGWIGHLFQPLLGPIGMNPELTVSLFFGFIAKEILLGAMAVIYRTTESDLGGAIQSAITPLQSLSFMTFVLLYTPCLGTVAAQIQEARSRSFALLSLGWSLALAWLLAFIVYQGGGLILSLG</sequence>
<keyword evidence="9 14" id="KW-0408">Iron</keyword>
<keyword evidence="3 14" id="KW-0813">Transport</keyword>
<feature type="transmembrane region" description="Helical" evidence="14">
    <location>
        <begin position="333"/>
        <end position="357"/>
    </location>
</feature>
<keyword evidence="7" id="KW-0547">Nucleotide-binding</keyword>
<evidence type="ECO:0000256" key="14">
    <source>
        <dbReference type="RuleBase" id="RU362098"/>
    </source>
</evidence>
<dbReference type="PROSITE" id="PS51711">
    <property type="entry name" value="G_FEOB"/>
    <property type="match status" value="1"/>
</dbReference>
<dbReference type="EMBL" id="JAYGHX010000002">
    <property type="protein sequence ID" value="MEA5390805.1"/>
    <property type="molecule type" value="Genomic_DNA"/>
</dbReference>
<dbReference type="InterPro" id="IPR003373">
    <property type="entry name" value="Fe2_transport_prot-B"/>
</dbReference>
<dbReference type="Pfam" id="PF02421">
    <property type="entry name" value="FeoB_N"/>
    <property type="match status" value="1"/>
</dbReference>
<keyword evidence="11 14" id="KW-0342">GTP-binding</keyword>
<evidence type="ECO:0000313" key="18">
    <source>
        <dbReference type="Proteomes" id="UP001304461"/>
    </source>
</evidence>
<evidence type="ECO:0000256" key="13">
    <source>
        <dbReference type="NCBIfam" id="TIGR00437"/>
    </source>
</evidence>
<dbReference type="RefSeq" id="WP_323304868.1">
    <property type="nucleotide sequence ID" value="NZ_JAYGHX010000002.1"/>
</dbReference>
<evidence type="ECO:0000256" key="8">
    <source>
        <dbReference type="ARBA" id="ARBA00022989"/>
    </source>
</evidence>
<evidence type="ECO:0000256" key="7">
    <source>
        <dbReference type="ARBA" id="ARBA00022741"/>
    </source>
</evidence>
<keyword evidence="6 14" id="KW-0812">Transmembrane</keyword>
<feature type="region of interest" description="Disordered" evidence="15">
    <location>
        <begin position="1"/>
        <end position="21"/>
    </location>
</feature>
<dbReference type="InterPro" id="IPR011640">
    <property type="entry name" value="Fe2_transport_prot_B_C"/>
</dbReference>
<comment type="similarity">
    <text evidence="14">Belongs to the TRAFAC class TrmE-Era-EngA-EngB-Septin-like GTPase superfamily. FeoB GTPase (TC 9.A.8) family.</text>
</comment>
<comment type="function">
    <text evidence="1 14">Probable transporter of a GTP-driven Fe(2+) uptake system.</text>
</comment>
<dbReference type="PANTHER" id="PTHR43185:SF1">
    <property type="entry name" value="FE(2+) TRANSPORTER FEOB"/>
    <property type="match status" value="1"/>
</dbReference>
<feature type="transmembrane region" description="Helical" evidence="14">
    <location>
        <begin position="500"/>
        <end position="520"/>
    </location>
</feature>
<organism evidence="17 18">
    <name type="scientific">Cyanobium gracile UHCC 0139</name>
    <dbReference type="NCBI Taxonomy" id="3110308"/>
    <lineage>
        <taxon>Bacteria</taxon>
        <taxon>Bacillati</taxon>
        <taxon>Cyanobacteriota</taxon>
        <taxon>Cyanophyceae</taxon>
        <taxon>Synechococcales</taxon>
        <taxon>Prochlorococcaceae</taxon>
        <taxon>Cyanobium</taxon>
    </lineage>
</organism>
<feature type="transmembrane region" description="Helical" evidence="14">
    <location>
        <begin position="441"/>
        <end position="466"/>
    </location>
</feature>
<dbReference type="PRINTS" id="PR00326">
    <property type="entry name" value="GTP1OBG"/>
</dbReference>
<evidence type="ECO:0000256" key="15">
    <source>
        <dbReference type="SAM" id="MobiDB-lite"/>
    </source>
</evidence>
<evidence type="ECO:0000256" key="2">
    <source>
        <dbReference type="ARBA" id="ARBA00004651"/>
    </source>
</evidence>
<reference evidence="17 18" key="1">
    <citation type="submission" date="2023-12" db="EMBL/GenBank/DDBJ databases">
        <title>Baltic Sea Cyanobacteria.</title>
        <authorList>
            <person name="Delbaje E."/>
            <person name="Fewer D.P."/>
            <person name="Shishido T.K."/>
        </authorList>
    </citation>
    <scope>NUCLEOTIDE SEQUENCE [LARGE SCALE GENOMIC DNA]</scope>
    <source>
        <strain evidence="17 18">UHCC 0139</strain>
    </source>
</reference>
<keyword evidence="4" id="KW-1003">Cell membrane</keyword>
<evidence type="ECO:0000313" key="17">
    <source>
        <dbReference type="EMBL" id="MEA5390805.1"/>
    </source>
</evidence>
<feature type="transmembrane region" description="Helical" evidence="14">
    <location>
        <begin position="627"/>
        <end position="647"/>
    </location>
</feature>
<feature type="transmembrane region" description="Helical" evidence="14">
    <location>
        <begin position="558"/>
        <end position="578"/>
    </location>
</feature>
<evidence type="ECO:0000256" key="12">
    <source>
        <dbReference type="ARBA" id="ARBA00023136"/>
    </source>
</evidence>
<dbReference type="InterPro" id="IPR011642">
    <property type="entry name" value="Gate_dom"/>
</dbReference>
<dbReference type="SUPFAM" id="SSF52540">
    <property type="entry name" value="P-loop containing nucleoside triphosphate hydrolases"/>
    <property type="match status" value="1"/>
</dbReference>
<feature type="transmembrane region" description="Helical" evidence="14">
    <location>
        <begin position="598"/>
        <end position="615"/>
    </location>
</feature>
<feature type="transmembrane region" description="Helical" evidence="14">
    <location>
        <begin position="411"/>
        <end position="435"/>
    </location>
</feature>